<dbReference type="PANTHER" id="PTHR10617">
    <property type="entry name" value="ELECTRON TRANSFER FLAVOPROTEIN-UBIQUINONE OXIDOREDUCTASE"/>
    <property type="match status" value="1"/>
</dbReference>
<dbReference type="FunFam" id="3.30.70.20:FF:000012">
    <property type="entry name" value="Electron transfer flavoprotein-ubiquinone oxidoreductase, mitochondrial"/>
    <property type="match status" value="1"/>
</dbReference>
<evidence type="ECO:0000256" key="11">
    <source>
        <dbReference type="ARBA" id="ARBA00023014"/>
    </source>
</evidence>
<keyword evidence="6 14" id="KW-0479">Metal-binding</keyword>
<dbReference type="RefSeq" id="WP_245300086.1">
    <property type="nucleotide sequence ID" value="NZ_AP027149.1"/>
</dbReference>
<comment type="cofactor">
    <cofactor evidence="1 14">
        <name>FAD</name>
        <dbReference type="ChEBI" id="CHEBI:57692"/>
    </cofactor>
</comment>
<dbReference type="PROSITE" id="PS51379">
    <property type="entry name" value="4FE4S_FER_2"/>
    <property type="match status" value="1"/>
</dbReference>
<dbReference type="EC" id="1.5.5.1" evidence="14"/>
<dbReference type="SUPFAM" id="SSF51905">
    <property type="entry name" value="FAD/NAD(P)-binding domain"/>
    <property type="match status" value="1"/>
</dbReference>
<evidence type="ECO:0000256" key="2">
    <source>
        <dbReference type="ARBA" id="ARBA00002819"/>
    </source>
</evidence>
<evidence type="ECO:0000256" key="6">
    <source>
        <dbReference type="ARBA" id="ARBA00022723"/>
    </source>
</evidence>
<evidence type="ECO:0000256" key="5">
    <source>
        <dbReference type="ARBA" id="ARBA00022630"/>
    </source>
</evidence>
<evidence type="ECO:0000256" key="7">
    <source>
        <dbReference type="ARBA" id="ARBA00022827"/>
    </source>
</evidence>
<keyword evidence="9 14" id="KW-0560">Oxidoreductase</keyword>
<dbReference type="PRINTS" id="PR00420">
    <property type="entry name" value="RNGMNOXGNASE"/>
</dbReference>
<keyword evidence="10 14" id="KW-0408">Iron</keyword>
<comment type="cofactor">
    <cofactor evidence="14">
        <name>[4Fe-4S] cluster</name>
        <dbReference type="ChEBI" id="CHEBI:49883"/>
    </cofactor>
    <text evidence="14">Binds 1 [4Fe-4S] cluster.</text>
</comment>
<keyword evidence="5 14" id="KW-0285">Flavoprotein</keyword>
<dbReference type="SUPFAM" id="SSF54862">
    <property type="entry name" value="4Fe-4S ferredoxins"/>
    <property type="match status" value="1"/>
</dbReference>
<dbReference type="GO" id="GO:0051539">
    <property type="term" value="F:4 iron, 4 sulfur cluster binding"/>
    <property type="evidence" value="ECO:0007669"/>
    <property type="project" value="UniProtKB-UniRule"/>
</dbReference>
<evidence type="ECO:0000313" key="16">
    <source>
        <dbReference type="EMBL" id="ARN80634.1"/>
    </source>
</evidence>
<dbReference type="InterPro" id="IPR040156">
    <property type="entry name" value="ETF-QO"/>
</dbReference>
<keyword evidence="17" id="KW-1185">Reference proteome</keyword>
<dbReference type="AlphaFoldDB" id="A0A1W6MSR5"/>
<dbReference type="KEGG" id="mbry:B1812_05625"/>
<name>A0A1W6MSR5_9HYPH</name>
<evidence type="ECO:0000256" key="13">
    <source>
        <dbReference type="ARBA" id="ARBA00052682"/>
    </source>
</evidence>
<dbReference type="InterPro" id="IPR007859">
    <property type="entry name" value="ETF-QO/FixX_C"/>
</dbReference>
<evidence type="ECO:0000256" key="14">
    <source>
        <dbReference type="RuleBase" id="RU366068"/>
    </source>
</evidence>
<keyword evidence="7 14" id="KW-0274">FAD</keyword>
<keyword evidence="3 14" id="KW-0813">Transport</keyword>
<accession>A0A1W6MSR5</accession>
<dbReference type="STRING" id="655015.B1812_05625"/>
<evidence type="ECO:0000256" key="4">
    <source>
        <dbReference type="ARBA" id="ARBA00022485"/>
    </source>
</evidence>
<feature type="domain" description="4Fe-4S ferredoxin-type" evidence="15">
    <location>
        <begin position="519"/>
        <end position="548"/>
    </location>
</feature>
<comment type="function">
    <text evidence="2 14">Accepts electrons from ETF and reduces ubiquinone.</text>
</comment>
<gene>
    <name evidence="16" type="ORF">B1812_05625</name>
</gene>
<protein>
    <recommendedName>
        <fullName evidence="14">Electron transfer flavoprotein-ubiquinone oxidoreductase</fullName>
        <shortName evidence="14">ETF-QO</shortName>
        <ecNumber evidence="14">1.5.5.1</ecNumber>
    </recommendedName>
</protein>
<dbReference type="Pfam" id="PF13450">
    <property type="entry name" value="NAD_binding_8"/>
    <property type="match status" value="1"/>
</dbReference>
<sequence length="559" mass="60842">MESEQDELPPREAMDYDVVIVGAGPAGLCAAIRLKQLDENLSVVVIEKGSEPGAHILSGAVIDPIALDRLLPGWRERADHPISTQVTSDEIFLLSETGATPLPHVINPKLMSNHGKFVGSLGNVVRFLAQEAEGLGVEIYPGFAGAEILYGDKGEVLGVATGDMGVAKDGHHKESFTRGMELRGRYTLFAEGARGSLSKQLIAKFGLDKNSEPQKFGIGLKELWRIPKEKHRAGAVMHTFGWPLDSRTGGGSFLYHFDDDLVSIGFVIHLNYDDPTLSPFDEFQRFKTHPLIAKQLEGGERISYGARALTEGGWQSVPKLVFPGGALIGCAAGFMNLPRVKGSHNAMLSGMLAAEHLEKALKAGRAQDELGEYDSSWRASDIGRDLKLVRNVKPLLSKYGLYVGVLLGGFDMWTNELFGFSVFGTLPHGKPDYASLKPISEVAPKTYPKLSGKIAFDKLSSVFVSNTNHEEDQPCHLKLRDPAVPIHDNLPRYGEPARLYCPAGVYEVVYADEAAKSDPRFVINAQNCVHCKTCDIKDPAQNITWAPPEGGGGPNYPNM</sequence>
<dbReference type="PANTHER" id="PTHR10617:SF107">
    <property type="entry name" value="ELECTRON TRANSFER FLAVOPROTEIN-UBIQUINONE OXIDOREDUCTASE, MITOCHONDRIAL"/>
    <property type="match status" value="1"/>
</dbReference>
<dbReference type="Gene3D" id="3.30.9.90">
    <property type="match status" value="1"/>
</dbReference>
<proteinExistence type="predicted"/>
<dbReference type="Proteomes" id="UP000193978">
    <property type="component" value="Chromosome"/>
</dbReference>
<dbReference type="EMBL" id="CP019948">
    <property type="protein sequence ID" value="ARN80634.1"/>
    <property type="molecule type" value="Genomic_DNA"/>
</dbReference>
<evidence type="ECO:0000313" key="17">
    <source>
        <dbReference type="Proteomes" id="UP000193978"/>
    </source>
</evidence>
<evidence type="ECO:0000256" key="12">
    <source>
        <dbReference type="ARBA" id="ARBA00023075"/>
    </source>
</evidence>
<dbReference type="GO" id="GO:0046872">
    <property type="term" value="F:metal ion binding"/>
    <property type="evidence" value="ECO:0007669"/>
    <property type="project" value="UniProtKB-KW"/>
</dbReference>
<reference evidence="16 17" key="1">
    <citation type="submission" date="2017-02" db="EMBL/GenBank/DDBJ databases">
        <authorList>
            <person name="Peterson S.W."/>
        </authorList>
    </citation>
    <scope>NUCLEOTIDE SEQUENCE [LARGE SCALE GENOMIC DNA]</scope>
    <source>
        <strain evidence="16 17">S285</strain>
    </source>
</reference>
<evidence type="ECO:0000259" key="15">
    <source>
        <dbReference type="PROSITE" id="PS51379"/>
    </source>
</evidence>
<evidence type="ECO:0000256" key="10">
    <source>
        <dbReference type="ARBA" id="ARBA00023004"/>
    </source>
</evidence>
<dbReference type="InterPro" id="IPR036188">
    <property type="entry name" value="FAD/NAD-bd_sf"/>
</dbReference>
<dbReference type="Gene3D" id="3.50.50.60">
    <property type="entry name" value="FAD/NAD(P)-binding domain"/>
    <property type="match status" value="1"/>
</dbReference>
<evidence type="ECO:0000256" key="9">
    <source>
        <dbReference type="ARBA" id="ARBA00023002"/>
    </source>
</evidence>
<organism evidence="16 17">
    <name type="scientific">Methylocystis bryophila</name>
    <dbReference type="NCBI Taxonomy" id="655015"/>
    <lineage>
        <taxon>Bacteria</taxon>
        <taxon>Pseudomonadati</taxon>
        <taxon>Pseudomonadota</taxon>
        <taxon>Alphaproteobacteria</taxon>
        <taxon>Hyphomicrobiales</taxon>
        <taxon>Methylocystaceae</taxon>
        <taxon>Methylocystis</taxon>
    </lineage>
</organism>
<dbReference type="Pfam" id="PF21162">
    <property type="entry name" value="ETFQO_UQ-bd"/>
    <property type="match status" value="1"/>
</dbReference>
<keyword evidence="12 14" id="KW-0830">Ubiquinone</keyword>
<dbReference type="SUPFAM" id="SSF54373">
    <property type="entry name" value="FAD-linked reductases, C-terminal domain"/>
    <property type="match status" value="1"/>
</dbReference>
<dbReference type="InterPro" id="IPR049398">
    <property type="entry name" value="ETF-QO/FixC_UQ-bd"/>
</dbReference>
<dbReference type="Gene3D" id="3.30.70.20">
    <property type="match status" value="1"/>
</dbReference>
<dbReference type="Pfam" id="PF05187">
    <property type="entry name" value="Fer4_ETF_QO"/>
    <property type="match status" value="1"/>
</dbReference>
<evidence type="ECO:0000256" key="8">
    <source>
        <dbReference type="ARBA" id="ARBA00022982"/>
    </source>
</evidence>
<keyword evidence="11 14" id="KW-0411">Iron-sulfur</keyword>
<keyword evidence="8 14" id="KW-0249">Electron transport</keyword>
<evidence type="ECO:0000256" key="3">
    <source>
        <dbReference type="ARBA" id="ARBA00022448"/>
    </source>
</evidence>
<comment type="catalytic activity">
    <reaction evidence="13 14">
        <text>a ubiquinone + reduced [electron-transfer flavoprotein] = a ubiquinol + oxidized [electron-transfer flavoprotein] + H(+)</text>
        <dbReference type="Rhea" id="RHEA:24052"/>
        <dbReference type="Rhea" id="RHEA-COMP:9565"/>
        <dbReference type="Rhea" id="RHEA-COMP:9566"/>
        <dbReference type="Rhea" id="RHEA-COMP:10685"/>
        <dbReference type="Rhea" id="RHEA-COMP:10686"/>
        <dbReference type="ChEBI" id="CHEBI:15378"/>
        <dbReference type="ChEBI" id="CHEBI:16389"/>
        <dbReference type="ChEBI" id="CHEBI:17976"/>
        <dbReference type="ChEBI" id="CHEBI:57692"/>
        <dbReference type="ChEBI" id="CHEBI:58307"/>
        <dbReference type="EC" id="1.5.5.1"/>
    </reaction>
</comment>
<evidence type="ECO:0000256" key="1">
    <source>
        <dbReference type="ARBA" id="ARBA00001974"/>
    </source>
</evidence>
<dbReference type="InterPro" id="IPR017896">
    <property type="entry name" value="4Fe4S_Fe-S-bd"/>
</dbReference>
<keyword evidence="4" id="KW-0004">4Fe-4S</keyword>
<dbReference type="GO" id="GO:0004174">
    <property type="term" value="F:electron-transferring-flavoprotein dehydrogenase activity"/>
    <property type="evidence" value="ECO:0007669"/>
    <property type="project" value="UniProtKB-UniRule"/>
</dbReference>